<dbReference type="RefSeq" id="WP_145105975.1">
    <property type="nucleotide sequence ID" value="NZ_CP036277.1"/>
</dbReference>
<feature type="binding site" evidence="7">
    <location>
        <position position="136"/>
    </location>
    <ligand>
        <name>Zn(2+)</name>
        <dbReference type="ChEBI" id="CHEBI:29105"/>
    </ligand>
</feature>
<accession>A0A518FMA5</accession>
<organism evidence="8 9">
    <name type="scientific">Gimesia panareensis</name>
    <dbReference type="NCBI Taxonomy" id="2527978"/>
    <lineage>
        <taxon>Bacteria</taxon>
        <taxon>Pseudomonadati</taxon>
        <taxon>Planctomycetota</taxon>
        <taxon>Planctomycetia</taxon>
        <taxon>Planctomycetales</taxon>
        <taxon>Planctomycetaceae</taxon>
        <taxon>Gimesia</taxon>
    </lineage>
</organism>
<dbReference type="GO" id="GO:0008270">
    <property type="term" value="F:zinc ion binding"/>
    <property type="evidence" value="ECO:0007669"/>
    <property type="project" value="InterPro"/>
</dbReference>
<name>A0A518A3E3_9PLAN</name>
<evidence type="ECO:0000256" key="5">
    <source>
        <dbReference type="ARBA" id="ARBA00023239"/>
    </source>
</evidence>
<dbReference type="Gene3D" id="3.40.1050.10">
    <property type="entry name" value="Carbonic anhydrase"/>
    <property type="match status" value="1"/>
</dbReference>
<evidence type="ECO:0000256" key="4">
    <source>
        <dbReference type="ARBA" id="ARBA00022833"/>
    </source>
</evidence>
<sequence>MDSTSFVNTCQCIKEALNHGNMEFVETLRCEQQLMEETQDHTDSISSPEAPAFKQNYIEQLGLLGDTPEETPKAAVLACSDARVPVLDVFNQPPNQVFEIQLTGNVASVECLGSLAYAVEHLPTVEGVVVLGHTGCGAVTAAVDQFLSPKPETTPADSSIRSLINSITPSVEIAASALGKSSQFRSGGVPRFSLDRGKLIDTAIFVNAAAMAWKIREFVNKLKRIVPVWYGVYDLASCRILHVDLERRDGSLLFGLGNAPGVIDLDDIASSMVQYLSKMDNFDAARFSTKSLGPQAKSVWEALSTGSRASKS</sequence>
<comment type="catalytic activity">
    <reaction evidence="6">
        <text>hydrogencarbonate + H(+) = CO2 + H2O</text>
        <dbReference type="Rhea" id="RHEA:10748"/>
        <dbReference type="ChEBI" id="CHEBI:15377"/>
        <dbReference type="ChEBI" id="CHEBI:15378"/>
        <dbReference type="ChEBI" id="CHEBI:16526"/>
        <dbReference type="ChEBI" id="CHEBI:17544"/>
        <dbReference type="EC" id="4.2.1.1"/>
    </reaction>
</comment>
<dbReference type="InterPro" id="IPR001765">
    <property type="entry name" value="Carbonic_anhydrase"/>
</dbReference>
<comment type="similarity">
    <text evidence="1">Belongs to the beta-class carbonic anhydrase family.</text>
</comment>
<dbReference type="Pfam" id="PF00484">
    <property type="entry name" value="Pro_CA"/>
    <property type="match status" value="1"/>
</dbReference>
<evidence type="ECO:0000256" key="1">
    <source>
        <dbReference type="ARBA" id="ARBA00006217"/>
    </source>
</evidence>
<dbReference type="PANTHER" id="PTHR11002">
    <property type="entry name" value="CARBONIC ANHYDRASE"/>
    <property type="match status" value="1"/>
</dbReference>
<evidence type="ECO:0000256" key="7">
    <source>
        <dbReference type="PIRSR" id="PIRSR601765-1"/>
    </source>
</evidence>
<keyword evidence="5 8" id="KW-0456">Lyase</keyword>
<dbReference type="SUPFAM" id="SSF53056">
    <property type="entry name" value="beta-carbonic anhydrase, cab"/>
    <property type="match status" value="1"/>
</dbReference>
<evidence type="ECO:0000256" key="3">
    <source>
        <dbReference type="ARBA" id="ARBA00022723"/>
    </source>
</evidence>
<feature type="binding site" evidence="7">
    <location>
        <position position="81"/>
    </location>
    <ligand>
        <name>Zn(2+)</name>
        <dbReference type="ChEBI" id="CHEBI:29105"/>
    </ligand>
</feature>
<comment type="cofactor">
    <cofactor evidence="7">
        <name>Zn(2+)</name>
        <dbReference type="ChEBI" id="CHEBI:29105"/>
    </cofactor>
    <text evidence="7">Binds 1 zinc ion per subunit.</text>
</comment>
<dbReference type="AlphaFoldDB" id="A0A518A3E3"/>
<feature type="binding site" evidence="7">
    <location>
        <position position="133"/>
    </location>
    <ligand>
        <name>Zn(2+)</name>
        <dbReference type="ChEBI" id="CHEBI:29105"/>
    </ligand>
</feature>
<dbReference type="EMBL" id="CP036317">
    <property type="protein sequence ID" value="QDV17498.1"/>
    <property type="molecule type" value="Genomic_DNA"/>
</dbReference>
<proteinExistence type="inferred from homology"/>
<dbReference type="Proteomes" id="UP000320839">
    <property type="component" value="Chromosome"/>
</dbReference>
<feature type="binding site" evidence="7">
    <location>
        <position position="79"/>
    </location>
    <ligand>
        <name>Zn(2+)</name>
        <dbReference type="ChEBI" id="CHEBI:29105"/>
    </ligand>
</feature>
<evidence type="ECO:0000313" key="9">
    <source>
        <dbReference type="Proteomes" id="UP000320839"/>
    </source>
</evidence>
<keyword evidence="4 7" id="KW-0862">Zinc</keyword>
<reference evidence="8 9" key="1">
    <citation type="submission" date="2019-02" db="EMBL/GenBank/DDBJ databases">
        <title>Deep-cultivation of Planctomycetes and their phenomic and genomic characterization uncovers novel biology.</title>
        <authorList>
            <person name="Wiegand S."/>
            <person name="Jogler M."/>
            <person name="Boedeker C."/>
            <person name="Pinto D."/>
            <person name="Vollmers J."/>
            <person name="Rivas-Marin E."/>
            <person name="Kohn T."/>
            <person name="Peeters S.H."/>
            <person name="Heuer A."/>
            <person name="Rast P."/>
            <person name="Oberbeckmann S."/>
            <person name="Bunk B."/>
            <person name="Jeske O."/>
            <person name="Meyerdierks A."/>
            <person name="Storesund J.E."/>
            <person name="Kallscheuer N."/>
            <person name="Luecker S."/>
            <person name="Lage O.M."/>
            <person name="Pohl T."/>
            <person name="Merkel B.J."/>
            <person name="Hornburger P."/>
            <person name="Mueller R.-W."/>
            <person name="Bruemmer F."/>
            <person name="Labrenz M."/>
            <person name="Spormann A.M."/>
            <person name="Op den Camp H."/>
            <person name="Overmann J."/>
            <person name="Amann R."/>
            <person name="Jetten M.S.M."/>
            <person name="Mascher T."/>
            <person name="Medema M.H."/>
            <person name="Devos D.P."/>
            <person name="Kaster A.-K."/>
            <person name="Ovreas L."/>
            <person name="Rohde M."/>
            <person name="Galperin M.Y."/>
            <person name="Jogler C."/>
        </authorList>
    </citation>
    <scope>NUCLEOTIDE SEQUENCE [LARGE SCALE GENOMIC DNA]</scope>
    <source>
        <strain evidence="8 9">Pan153</strain>
    </source>
</reference>
<dbReference type="OrthoDB" id="9769739at2"/>
<dbReference type="GO" id="GO:0004089">
    <property type="term" value="F:carbonate dehydratase activity"/>
    <property type="evidence" value="ECO:0007669"/>
    <property type="project" value="UniProtKB-EC"/>
</dbReference>
<evidence type="ECO:0000313" key="8">
    <source>
        <dbReference type="EMBL" id="QDV17498.1"/>
    </source>
</evidence>
<dbReference type="PANTHER" id="PTHR11002:SF76">
    <property type="entry name" value="CARBONIC ANHYDRASE"/>
    <property type="match status" value="1"/>
</dbReference>
<dbReference type="EC" id="4.2.1.1" evidence="2"/>
<keyword evidence="3 7" id="KW-0479">Metal-binding</keyword>
<gene>
    <name evidence="8" type="primary">cynT_1</name>
    <name evidence="8" type="ORF">Pan153_21510</name>
</gene>
<dbReference type="InterPro" id="IPR036874">
    <property type="entry name" value="Carbonic_anhydrase_sf"/>
</dbReference>
<evidence type="ECO:0000256" key="6">
    <source>
        <dbReference type="ARBA" id="ARBA00048348"/>
    </source>
</evidence>
<evidence type="ECO:0000256" key="2">
    <source>
        <dbReference type="ARBA" id="ARBA00012925"/>
    </source>
</evidence>
<accession>A0A518A3E3</accession>
<dbReference type="SMART" id="SM00947">
    <property type="entry name" value="Pro_CA"/>
    <property type="match status" value="1"/>
</dbReference>
<protein>
    <recommendedName>
        <fullName evidence="2">carbonic anhydrase</fullName>
        <ecNumber evidence="2">4.2.1.1</ecNumber>
    </recommendedName>
</protein>